<dbReference type="InterPro" id="IPR036390">
    <property type="entry name" value="WH_DNA-bd_sf"/>
</dbReference>
<dbReference type="InterPro" id="IPR006630">
    <property type="entry name" value="La_HTH"/>
</dbReference>
<feature type="compositionally biased region" description="Polar residues" evidence="3">
    <location>
        <begin position="333"/>
        <end position="348"/>
    </location>
</feature>
<dbReference type="CDD" id="cd07323">
    <property type="entry name" value="LAM"/>
    <property type="match status" value="1"/>
</dbReference>
<feature type="compositionally biased region" description="Pro residues" evidence="3">
    <location>
        <begin position="521"/>
        <end position="538"/>
    </location>
</feature>
<evidence type="ECO:0000256" key="2">
    <source>
        <dbReference type="PROSITE-ProRule" id="PRU00332"/>
    </source>
</evidence>
<evidence type="ECO:0000256" key="3">
    <source>
        <dbReference type="SAM" id="MobiDB-lite"/>
    </source>
</evidence>
<reference evidence="6" key="1">
    <citation type="submission" date="2014-04" db="EMBL/GenBank/DDBJ databases">
        <title>Evolutionary Origins and Diversification of the Mycorrhizal Mutualists.</title>
        <authorList>
            <consortium name="DOE Joint Genome Institute"/>
            <consortium name="Mycorrhizal Genomics Consortium"/>
            <person name="Kohler A."/>
            <person name="Kuo A."/>
            <person name="Nagy L.G."/>
            <person name="Floudas D."/>
            <person name="Copeland A."/>
            <person name="Barry K.W."/>
            <person name="Cichocki N."/>
            <person name="Veneault-Fourrey C."/>
            <person name="LaButti K."/>
            <person name="Lindquist E.A."/>
            <person name="Lipzen A."/>
            <person name="Lundell T."/>
            <person name="Morin E."/>
            <person name="Murat C."/>
            <person name="Riley R."/>
            <person name="Ohm R."/>
            <person name="Sun H."/>
            <person name="Tunlid A."/>
            <person name="Henrissat B."/>
            <person name="Grigoriev I.V."/>
            <person name="Hibbett D.S."/>
            <person name="Martin F."/>
        </authorList>
    </citation>
    <scope>NUCLEOTIDE SEQUENCE [LARGE SCALE GENOMIC DNA]</scope>
    <source>
        <strain evidence="6">FD-334 SS-4</strain>
    </source>
</reference>
<feature type="compositionally biased region" description="Low complexity" evidence="3">
    <location>
        <begin position="349"/>
        <end position="360"/>
    </location>
</feature>
<dbReference type="InterPro" id="IPR045180">
    <property type="entry name" value="La_dom_prot"/>
</dbReference>
<dbReference type="Gene3D" id="1.10.10.10">
    <property type="entry name" value="Winged helix-like DNA-binding domain superfamily/Winged helix DNA-binding domain"/>
    <property type="match status" value="1"/>
</dbReference>
<dbReference type="GO" id="GO:0010494">
    <property type="term" value="C:cytoplasmic stress granule"/>
    <property type="evidence" value="ECO:0007669"/>
    <property type="project" value="TreeGrafter"/>
</dbReference>
<name>A0A0D2PEA2_HYPSF</name>
<dbReference type="AlphaFoldDB" id="A0A0D2PEA2"/>
<dbReference type="SMART" id="SM00715">
    <property type="entry name" value="LA"/>
    <property type="match status" value="1"/>
</dbReference>
<dbReference type="PANTHER" id="PTHR22792:SF132">
    <property type="entry name" value="LA-RELATED PROTEIN 1"/>
    <property type="match status" value="1"/>
</dbReference>
<feature type="compositionally biased region" description="Pro residues" evidence="3">
    <location>
        <begin position="559"/>
        <end position="568"/>
    </location>
</feature>
<feature type="region of interest" description="Disordered" evidence="3">
    <location>
        <begin position="151"/>
        <end position="212"/>
    </location>
</feature>
<dbReference type="SUPFAM" id="SSF46785">
    <property type="entry name" value="Winged helix' DNA-binding domain"/>
    <property type="match status" value="1"/>
</dbReference>
<feature type="domain" description="HTH La-type RNA-binding" evidence="4">
    <location>
        <begin position="1055"/>
        <end position="1144"/>
    </location>
</feature>
<keyword evidence="6" id="KW-1185">Reference proteome</keyword>
<dbReference type="GO" id="GO:0005829">
    <property type="term" value="C:cytosol"/>
    <property type="evidence" value="ECO:0007669"/>
    <property type="project" value="TreeGrafter"/>
</dbReference>
<feature type="region of interest" description="Disordered" evidence="3">
    <location>
        <begin position="516"/>
        <end position="570"/>
    </location>
</feature>
<feature type="region of interest" description="Disordered" evidence="3">
    <location>
        <begin position="736"/>
        <end position="767"/>
    </location>
</feature>
<feature type="region of interest" description="Disordered" evidence="3">
    <location>
        <begin position="258"/>
        <end position="466"/>
    </location>
</feature>
<dbReference type="InterPro" id="IPR036388">
    <property type="entry name" value="WH-like_DNA-bd_sf"/>
</dbReference>
<evidence type="ECO:0000256" key="1">
    <source>
        <dbReference type="ARBA" id="ARBA00022884"/>
    </source>
</evidence>
<dbReference type="GO" id="GO:0045727">
    <property type="term" value="P:positive regulation of translation"/>
    <property type="evidence" value="ECO:0007669"/>
    <property type="project" value="TreeGrafter"/>
</dbReference>
<feature type="compositionally biased region" description="Low complexity" evidence="3">
    <location>
        <begin position="301"/>
        <end position="323"/>
    </location>
</feature>
<proteinExistence type="predicted"/>
<dbReference type="PROSITE" id="PS50961">
    <property type="entry name" value="HTH_LA"/>
    <property type="match status" value="1"/>
</dbReference>
<sequence>MVTPVSYAERARRAQNIRSPIAAPPPNISPARLASNTSNASAASVTNIASPAAPSGAVSASFSATTDDSSIAFATQEPSLTPPPTVSKSQPALANFPAVAARSPSPELAAKALSIVAAHTAPSLGSGKSAPTVNVWSQRIERMAAARAAAAATAPAGPTQSASAESLPVANGKATRDQLRDEGEQQPSTLDVAGTAKSISTSASTSTAPATSVSLPNLAPISAPVLPPPSPAESLGEQQAARELVSADAWPEVGKSVLADSGDSLRPSDSASTSPGEIVNDGQEKGSKSNTKSKAKSKWVPIPAAELQAAADAAVAARKPTAPNNGGQRKGSRSNPNTQPSSTGTTDVNNSQANTSANNTPRSQSGRTSAVQSRAQSAQNSPRVARGRRLPLEEGLNGVVSDAGPSTLPRPAPQLQLPQHAIQSPPQIPYPAPHYSTPGHTPTPEATSAPFPRHQSHPMQPAGLPSPAAHAFQVSAAPFYPHQPHMPPAGEGYAPLPGAYGYPIYARGPYGYGSWQGPQAHGPPPGPPYGYPPPPPQQQQPAPYIPLGYASDGQTTTTAPPPPPPPGSVPALHVDVAPPGGGEVQEKGEFAPSVSANALREKMMFGSIDSPLSVNGHAAGAINGVVIENGQVDVVTGKEEYQGESQTGDSLKAAKDGKGKGSKGKAASATWKDRENVKEGGRQAGRAHTIVPDDGADAIPAVQASQSMQAEIRWKFGTASSTPPVQRERVLPPSDEAEKYNEQQQPPAEVQASPMEGGLLRGSNTMPAISGANTDGLASFAAALDLRGSASFAHLPPHPHPLPQTDAVHPPVLLPAEADPDLAVKDYGFGFGAASGSGYTALAREERLAREREFEAERAREALWNVDPSALMGDTRMPGLGDELLPGIEAGSSHAGYGLPREPGYGRGVDGLPPLGRGGRRGAFGPGLSVRGYGGGDRGGYGGRRGRGANAYSRGYGRGGYPRVGGGPGGVSHRSPPFTVTPPQHLIPLSPMGEHHQPIPSGGYYPPPRQMAPYLPPPAVNGFERYAPPLQLPPANGTHVPHVSPPVPVPLSPISFPLDHTRYYLLGQLEYYLSPQNMAQDFFLRQQMDSRGWIAISLIASFNRVKQLTMDSQLVRDVLTLSSLVQVRGSMVRMGGWESFVLPDAKPSIVEDQPAPQAYQNMGAYPGPASPTAAA</sequence>
<feature type="compositionally biased region" description="Polar residues" evidence="3">
    <location>
        <begin position="361"/>
        <end position="382"/>
    </location>
</feature>
<dbReference type="GO" id="GO:0003723">
    <property type="term" value="F:RNA binding"/>
    <property type="evidence" value="ECO:0007669"/>
    <property type="project" value="UniProtKB-UniRule"/>
</dbReference>
<evidence type="ECO:0000259" key="4">
    <source>
        <dbReference type="PROSITE" id="PS50961"/>
    </source>
</evidence>
<feature type="region of interest" description="Disordered" evidence="3">
    <location>
        <begin position="640"/>
        <end position="695"/>
    </location>
</feature>
<dbReference type="EMBL" id="KN817526">
    <property type="protein sequence ID" value="KJA26911.1"/>
    <property type="molecule type" value="Genomic_DNA"/>
</dbReference>
<feature type="compositionally biased region" description="Low complexity" evidence="3">
    <location>
        <begin position="151"/>
        <end position="164"/>
    </location>
</feature>
<accession>A0A0D2PEA2</accession>
<organism evidence="5 6">
    <name type="scientific">Hypholoma sublateritium (strain FD-334 SS-4)</name>
    <dbReference type="NCBI Taxonomy" id="945553"/>
    <lineage>
        <taxon>Eukaryota</taxon>
        <taxon>Fungi</taxon>
        <taxon>Dikarya</taxon>
        <taxon>Basidiomycota</taxon>
        <taxon>Agaricomycotina</taxon>
        <taxon>Agaricomycetes</taxon>
        <taxon>Agaricomycetidae</taxon>
        <taxon>Agaricales</taxon>
        <taxon>Agaricineae</taxon>
        <taxon>Strophariaceae</taxon>
        <taxon>Hypholoma</taxon>
    </lineage>
</organism>
<dbReference type="OrthoDB" id="340227at2759"/>
<dbReference type="Pfam" id="PF05383">
    <property type="entry name" value="La"/>
    <property type="match status" value="1"/>
</dbReference>
<dbReference type="OMA" id="YMYWPPP"/>
<dbReference type="PANTHER" id="PTHR22792">
    <property type="entry name" value="LUPUS LA PROTEIN-RELATED"/>
    <property type="match status" value="1"/>
</dbReference>
<dbReference type="STRING" id="945553.A0A0D2PEA2"/>
<gene>
    <name evidence="5" type="ORF">HYPSUDRAFT_1035927</name>
</gene>
<feature type="compositionally biased region" description="Basic and acidic residues" evidence="3">
    <location>
        <begin position="174"/>
        <end position="183"/>
    </location>
</feature>
<evidence type="ECO:0000313" key="6">
    <source>
        <dbReference type="Proteomes" id="UP000054270"/>
    </source>
</evidence>
<feature type="compositionally biased region" description="Basic and acidic residues" evidence="3">
    <location>
        <begin position="671"/>
        <end position="681"/>
    </location>
</feature>
<feature type="compositionally biased region" description="Low complexity" evidence="3">
    <location>
        <begin position="193"/>
        <end position="212"/>
    </location>
</feature>
<dbReference type="Proteomes" id="UP000054270">
    <property type="component" value="Unassembled WGS sequence"/>
</dbReference>
<evidence type="ECO:0000313" key="5">
    <source>
        <dbReference type="EMBL" id="KJA26911.1"/>
    </source>
</evidence>
<feature type="region of interest" description="Disordered" evidence="3">
    <location>
        <begin position="1"/>
        <end position="40"/>
    </location>
</feature>
<keyword evidence="1 2" id="KW-0694">RNA-binding</keyword>
<protein>
    <recommendedName>
        <fullName evidence="4">HTH La-type RNA-binding domain-containing protein</fullName>
    </recommendedName>
</protein>
<feature type="compositionally biased region" description="Low complexity" evidence="3">
    <location>
        <begin position="29"/>
        <end position="40"/>
    </location>
</feature>